<evidence type="ECO:0000313" key="2">
    <source>
        <dbReference type="EMBL" id="KAF5312517.1"/>
    </source>
</evidence>
<sequence>MSIVAVTFRTKSRIRASSQPRAAPPRAHTGPCSWPQEDDYVGVGHTRELAVYEYRSDEAARSSRRRVDAVVIWATDTELHTFPWALRARYQHH</sequence>
<keyword evidence="3" id="KW-1185">Reference proteome</keyword>
<dbReference type="Proteomes" id="UP000567179">
    <property type="component" value="Unassembled WGS sequence"/>
</dbReference>
<dbReference type="EMBL" id="JAACJJ010000056">
    <property type="protein sequence ID" value="KAF5312517.1"/>
    <property type="molecule type" value="Genomic_DNA"/>
</dbReference>
<gene>
    <name evidence="2" type="ORF">D9619_003567</name>
</gene>
<organism evidence="2 3">
    <name type="scientific">Psilocybe cf. subviscida</name>
    <dbReference type="NCBI Taxonomy" id="2480587"/>
    <lineage>
        <taxon>Eukaryota</taxon>
        <taxon>Fungi</taxon>
        <taxon>Dikarya</taxon>
        <taxon>Basidiomycota</taxon>
        <taxon>Agaricomycotina</taxon>
        <taxon>Agaricomycetes</taxon>
        <taxon>Agaricomycetidae</taxon>
        <taxon>Agaricales</taxon>
        <taxon>Agaricineae</taxon>
        <taxon>Strophariaceae</taxon>
        <taxon>Psilocybe</taxon>
    </lineage>
</organism>
<evidence type="ECO:0000313" key="3">
    <source>
        <dbReference type="Proteomes" id="UP000567179"/>
    </source>
</evidence>
<dbReference type="AlphaFoldDB" id="A0A8H5AYN0"/>
<comment type="caution">
    <text evidence="2">The sequence shown here is derived from an EMBL/GenBank/DDBJ whole genome shotgun (WGS) entry which is preliminary data.</text>
</comment>
<feature type="compositionally biased region" description="Low complexity" evidence="1">
    <location>
        <begin position="15"/>
        <end position="27"/>
    </location>
</feature>
<accession>A0A8H5AYN0</accession>
<proteinExistence type="predicted"/>
<protein>
    <submittedName>
        <fullName evidence="2">Uncharacterized protein</fullName>
    </submittedName>
</protein>
<name>A0A8H5AYN0_9AGAR</name>
<reference evidence="2 3" key="1">
    <citation type="journal article" date="2020" name="ISME J.">
        <title>Uncovering the hidden diversity of litter-decomposition mechanisms in mushroom-forming fungi.</title>
        <authorList>
            <person name="Floudas D."/>
            <person name="Bentzer J."/>
            <person name="Ahren D."/>
            <person name="Johansson T."/>
            <person name="Persson P."/>
            <person name="Tunlid A."/>
        </authorList>
    </citation>
    <scope>NUCLEOTIDE SEQUENCE [LARGE SCALE GENOMIC DNA]</scope>
    <source>
        <strain evidence="2 3">CBS 101986</strain>
    </source>
</reference>
<feature type="region of interest" description="Disordered" evidence="1">
    <location>
        <begin position="9"/>
        <end position="37"/>
    </location>
</feature>
<evidence type="ECO:0000256" key="1">
    <source>
        <dbReference type="SAM" id="MobiDB-lite"/>
    </source>
</evidence>